<organism evidence="4 5">
    <name type="scientific">Kaistia geumhonensis</name>
    <dbReference type="NCBI Taxonomy" id="410839"/>
    <lineage>
        <taxon>Bacteria</taxon>
        <taxon>Pseudomonadati</taxon>
        <taxon>Pseudomonadota</taxon>
        <taxon>Alphaproteobacteria</taxon>
        <taxon>Hyphomicrobiales</taxon>
        <taxon>Kaistiaceae</taxon>
        <taxon>Kaistia</taxon>
    </lineage>
</organism>
<dbReference type="InterPro" id="IPR011051">
    <property type="entry name" value="RmlC_Cupin_sf"/>
</dbReference>
<evidence type="ECO:0000256" key="1">
    <source>
        <dbReference type="ARBA" id="ARBA00022723"/>
    </source>
</evidence>
<dbReference type="Gene3D" id="2.60.120.10">
    <property type="entry name" value="Jelly Rolls"/>
    <property type="match status" value="1"/>
</dbReference>
<keyword evidence="4" id="KW-0413">Isomerase</keyword>
<sequence length="318" mass="34604">MTLEHAASEAVRKPWGSHDLRPWSQLHDKDGPIGEIWFQRADRRSPEPALLLKLLFTTERLSIQVHPGDAQAQAKGLPNGKTEAWYILDARAGGEVALGLKRPLTTEALRASIDDGSIADIIAWRHVERGAAVSVPAGTIHAIGAGLVIAEIQQRSDATYRIFDYGRRRPLHVEDAVAAADARPFPRSVGPRALTDVRSLLVETPYFVFERFDLPPKSKWRIETDRETWVLVLRGRAKIGPMAASVGEAFFLDDDNVALDVGPEKFTALVAYAGSEIQAGLLVDLSQRAGHPAASEPRPVAPLPSFANAPSIPSKATS</sequence>
<dbReference type="InterPro" id="IPR051804">
    <property type="entry name" value="Carb_Metab_Reg_Kinase/Isom"/>
</dbReference>
<dbReference type="SUPFAM" id="SSF51182">
    <property type="entry name" value="RmlC-like cupins"/>
    <property type="match status" value="1"/>
</dbReference>
<dbReference type="EMBL" id="JAUSWJ010000001">
    <property type="protein sequence ID" value="MDQ0518076.1"/>
    <property type="molecule type" value="Genomic_DNA"/>
</dbReference>
<dbReference type="EC" id="5.3.1.8" evidence="4"/>
<feature type="region of interest" description="Disordered" evidence="3">
    <location>
        <begin position="293"/>
        <end position="318"/>
    </location>
</feature>
<protein>
    <submittedName>
        <fullName evidence="4">Mannose-6-phosphate isomerase</fullName>
        <ecNumber evidence="4">5.3.1.8</ecNumber>
    </submittedName>
</protein>
<dbReference type="InterPro" id="IPR014710">
    <property type="entry name" value="RmlC-like_jellyroll"/>
</dbReference>
<keyword evidence="5" id="KW-1185">Reference proteome</keyword>
<gene>
    <name evidence="4" type="ORF">QO015_003689</name>
</gene>
<evidence type="ECO:0000313" key="5">
    <source>
        <dbReference type="Proteomes" id="UP001223743"/>
    </source>
</evidence>
<keyword evidence="2" id="KW-0862">Zinc</keyword>
<dbReference type="GO" id="GO:0004476">
    <property type="term" value="F:mannose-6-phosphate isomerase activity"/>
    <property type="evidence" value="ECO:0007669"/>
    <property type="project" value="UniProtKB-EC"/>
</dbReference>
<proteinExistence type="predicted"/>
<dbReference type="RefSeq" id="WP_266283499.1">
    <property type="nucleotide sequence ID" value="NZ_JAPKNF010000003.1"/>
</dbReference>
<evidence type="ECO:0000256" key="2">
    <source>
        <dbReference type="ARBA" id="ARBA00022833"/>
    </source>
</evidence>
<reference evidence="4 5" key="1">
    <citation type="submission" date="2023-07" db="EMBL/GenBank/DDBJ databases">
        <title>Genomic Encyclopedia of Type Strains, Phase IV (KMG-IV): sequencing the most valuable type-strain genomes for metagenomic binning, comparative biology and taxonomic classification.</title>
        <authorList>
            <person name="Goeker M."/>
        </authorList>
    </citation>
    <scope>NUCLEOTIDE SEQUENCE [LARGE SCALE GENOMIC DNA]</scope>
    <source>
        <strain evidence="4 5">B1-1</strain>
    </source>
</reference>
<evidence type="ECO:0000313" key="4">
    <source>
        <dbReference type="EMBL" id="MDQ0518076.1"/>
    </source>
</evidence>
<name>A0ABU0MAT1_9HYPH</name>
<dbReference type="Proteomes" id="UP001223743">
    <property type="component" value="Unassembled WGS sequence"/>
</dbReference>
<comment type="caution">
    <text evidence="4">The sequence shown here is derived from an EMBL/GenBank/DDBJ whole genome shotgun (WGS) entry which is preliminary data.</text>
</comment>
<dbReference type="PANTHER" id="PTHR42742">
    <property type="entry name" value="TRANSCRIPTIONAL REPRESSOR MPRA"/>
    <property type="match status" value="1"/>
</dbReference>
<keyword evidence="1" id="KW-0479">Metal-binding</keyword>
<evidence type="ECO:0000256" key="3">
    <source>
        <dbReference type="SAM" id="MobiDB-lite"/>
    </source>
</evidence>
<accession>A0ABU0MAT1</accession>
<dbReference type="CDD" id="cd07010">
    <property type="entry name" value="cupin_PMI_type_I_N_bac"/>
    <property type="match status" value="1"/>
</dbReference>
<dbReference type="PANTHER" id="PTHR42742:SF3">
    <property type="entry name" value="FRUCTOKINASE"/>
    <property type="match status" value="1"/>
</dbReference>